<evidence type="ECO:0000313" key="15">
    <source>
        <dbReference type="EMBL" id="SDH23575.1"/>
    </source>
</evidence>
<evidence type="ECO:0000256" key="13">
    <source>
        <dbReference type="ARBA" id="ARBA00047594"/>
    </source>
</evidence>
<keyword evidence="7 14" id="KW-0378">Hydrolase</keyword>
<evidence type="ECO:0000256" key="8">
    <source>
        <dbReference type="ARBA" id="ARBA00022989"/>
    </source>
</evidence>
<keyword evidence="14" id="KW-0133">Cell shape</keyword>
<keyword evidence="10 14" id="KW-0046">Antibiotic resistance</keyword>
<sequence>MDLETFLHLAVLSLVQGVTEFLPISSSAHLIILPGLFGWRDQGLLIDVAMHIGTLVAVVGYFWDETKRLMMGSVDILLRRASTNRHMALTVLVGTLPVIVAGILLKDVIAGDFRNATLIAATTAIFALVLWVADRTSDEKRHMMSSISIPVAFLIGCAQAIALVPGVSRSGITISAALFFGLARTEAARFSLLLSIPTTAAAGLLASADLTTAQNTELLAEALLGAAMACVTAYLSIAFLMRWLRQFTFTPFVIYRLALAAFLFFYVMAWIDQ</sequence>
<evidence type="ECO:0000256" key="1">
    <source>
        <dbReference type="ARBA" id="ARBA00004651"/>
    </source>
</evidence>
<evidence type="ECO:0000256" key="12">
    <source>
        <dbReference type="ARBA" id="ARBA00032932"/>
    </source>
</evidence>
<keyword evidence="9 14" id="KW-0472">Membrane</keyword>
<proteinExistence type="inferred from homology"/>
<feature type="transmembrane region" description="Helical" evidence="14">
    <location>
        <begin position="187"/>
        <end position="206"/>
    </location>
</feature>
<dbReference type="InterPro" id="IPR003824">
    <property type="entry name" value="UppP"/>
</dbReference>
<reference evidence="15 16" key="1">
    <citation type="submission" date="2016-10" db="EMBL/GenBank/DDBJ databases">
        <authorList>
            <person name="de Groot N.N."/>
        </authorList>
    </citation>
    <scope>NUCLEOTIDE SEQUENCE [LARGE SCALE GENOMIC DNA]</scope>
    <source>
        <strain evidence="15 16">CGMCC 1.10267</strain>
    </source>
</reference>
<evidence type="ECO:0000256" key="10">
    <source>
        <dbReference type="ARBA" id="ARBA00023251"/>
    </source>
</evidence>
<keyword evidence="5 14" id="KW-1003">Cell membrane</keyword>
<dbReference type="GO" id="GO:0046677">
    <property type="term" value="P:response to antibiotic"/>
    <property type="evidence" value="ECO:0007669"/>
    <property type="project" value="UniProtKB-UniRule"/>
</dbReference>
<evidence type="ECO:0000256" key="4">
    <source>
        <dbReference type="ARBA" id="ARBA00021581"/>
    </source>
</evidence>
<feature type="transmembrane region" description="Helical" evidence="14">
    <location>
        <begin position="145"/>
        <end position="167"/>
    </location>
</feature>
<comment type="function">
    <text evidence="14">Catalyzes the dephosphorylation of undecaprenyl diphosphate (UPP). Confers resistance to bacitracin.</text>
</comment>
<dbReference type="GO" id="GO:0050380">
    <property type="term" value="F:undecaprenyl-diphosphatase activity"/>
    <property type="evidence" value="ECO:0007669"/>
    <property type="project" value="UniProtKB-UniRule"/>
</dbReference>
<comment type="miscellaneous">
    <text evidence="14">Bacitracin is thought to be involved in the inhibition of peptidoglycan synthesis by sequestering undecaprenyl diphosphate, thereby reducing the pool of lipid carrier available.</text>
</comment>
<feature type="transmembrane region" description="Helical" evidence="14">
    <location>
        <begin position="218"/>
        <end position="241"/>
    </location>
</feature>
<evidence type="ECO:0000256" key="7">
    <source>
        <dbReference type="ARBA" id="ARBA00022801"/>
    </source>
</evidence>
<keyword evidence="8 14" id="KW-1133">Transmembrane helix</keyword>
<dbReference type="PANTHER" id="PTHR30622">
    <property type="entry name" value="UNDECAPRENYL-DIPHOSPHATASE"/>
    <property type="match status" value="1"/>
</dbReference>
<dbReference type="PANTHER" id="PTHR30622:SF4">
    <property type="entry name" value="UNDECAPRENYL-DIPHOSPHATASE"/>
    <property type="match status" value="1"/>
</dbReference>
<keyword evidence="14" id="KW-0961">Cell wall biogenesis/degradation</keyword>
<dbReference type="GO" id="GO:0008360">
    <property type="term" value="P:regulation of cell shape"/>
    <property type="evidence" value="ECO:0007669"/>
    <property type="project" value="UniProtKB-KW"/>
</dbReference>
<keyword evidence="16" id="KW-1185">Reference proteome</keyword>
<evidence type="ECO:0000256" key="9">
    <source>
        <dbReference type="ARBA" id="ARBA00023136"/>
    </source>
</evidence>
<evidence type="ECO:0000256" key="14">
    <source>
        <dbReference type="HAMAP-Rule" id="MF_01006"/>
    </source>
</evidence>
<comment type="subcellular location">
    <subcellularLocation>
        <location evidence="1 14">Cell membrane</location>
        <topology evidence="1 14">Multi-pass membrane protein</topology>
    </subcellularLocation>
</comment>
<organism evidence="15 16">
    <name type="scientific">Pelagibacterium luteolum</name>
    <dbReference type="NCBI Taxonomy" id="440168"/>
    <lineage>
        <taxon>Bacteria</taxon>
        <taxon>Pseudomonadati</taxon>
        <taxon>Pseudomonadota</taxon>
        <taxon>Alphaproteobacteria</taxon>
        <taxon>Hyphomicrobiales</taxon>
        <taxon>Devosiaceae</taxon>
        <taxon>Pelagibacterium</taxon>
    </lineage>
</organism>
<feature type="transmembrane region" description="Helical" evidence="14">
    <location>
        <begin position="83"/>
        <end position="104"/>
    </location>
</feature>
<gene>
    <name evidence="14" type="primary">uppP</name>
    <name evidence="15" type="ORF">SAMN04487974_1387</name>
</gene>
<dbReference type="EC" id="3.6.1.27" evidence="3 14"/>
<dbReference type="Pfam" id="PF02673">
    <property type="entry name" value="BacA"/>
    <property type="match status" value="1"/>
</dbReference>
<dbReference type="Proteomes" id="UP000199495">
    <property type="component" value="Unassembled WGS sequence"/>
</dbReference>
<name>A0A1G8ARH8_9HYPH</name>
<evidence type="ECO:0000256" key="11">
    <source>
        <dbReference type="ARBA" id="ARBA00032707"/>
    </source>
</evidence>
<protein>
    <recommendedName>
        <fullName evidence="4 14">Undecaprenyl-diphosphatase</fullName>
        <ecNumber evidence="3 14">3.6.1.27</ecNumber>
    </recommendedName>
    <alternativeName>
        <fullName evidence="12 14">Bacitracin resistance protein</fullName>
    </alternativeName>
    <alternativeName>
        <fullName evidence="11 14">Undecaprenyl pyrophosphate phosphatase</fullName>
    </alternativeName>
</protein>
<feature type="transmembrane region" description="Helical" evidence="14">
    <location>
        <begin position="44"/>
        <end position="63"/>
    </location>
</feature>
<evidence type="ECO:0000313" key="16">
    <source>
        <dbReference type="Proteomes" id="UP000199495"/>
    </source>
</evidence>
<evidence type="ECO:0000256" key="5">
    <source>
        <dbReference type="ARBA" id="ARBA00022475"/>
    </source>
</evidence>
<comment type="similarity">
    <text evidence="2 14">Belongs to the UppP family.</text>
</comment>
<dbReference type="STRING" id="440168.SAMN04487974_1387"/>
<dbReference type="GO" id="GO:0071555">
    <property type="term" value="P:cell wall organization"/>
    <property type="evidence" value="ECO:0007669"/>
    <property type="project" value="UniProtKB-KW"/>
</dbReference>
<keyword evidence="14" id="KW-0573">Peptidoglycan synthesis</keyword>
<evidence type="ECO:0000256" key="2">
    <source>
        <dbReference type="ARBA" id="ARBA00010621"/>
    </source>
</evidence>
<dbReference type="HAMAP" id="MF_01006">
    <property type="entry name" value="Undec_diphosphatase"/>
    <property type="match status" value="1"/>
</dbReference>
<dbReference type="AlphaFoldDB" id="A0A1G8ARH8"/>
<comment type="catalytic activity">
    <reaction evidence="13 14">
        <text>di-trans,octa-cis-undecaprenyl diphosphate + H2O = di-trans,octa-cis-undecaprenyl phosphate + phosphate + H(+)</text>
        <dbReference type="Rhea" id="RHEA:28094"/>
        <dbReference type="ChEBI" id="CHEBI:15377"/>
        <dbReference type="ChEBI" id="CHEBI:15378"/>
        <dbReference type="ChEBI" id="CHEBI:43474"/>
        <dbReference type="ChEBI" id="CHEBI:58405"/>
        <dbReference type="ChEBI" id="CHEBI:60392"/>
        <dbReference type="EC" id="3.6.1.27"/>
    </reaction>
</comment>
<feature type="transmembrane region" description="Helical" evidence="14">
    <location>
        <begin position="253"/>
        <end position="271"/>
    </location>
</feature>
<dbReference type="GO" id="GO:0009252">
    <property type="term" value="P:peptidoglycan biosynthetic process"/>
    <property type="evidence" value="ECO:0007669"/>
    <property type="project" value="UniProtKB-KW"/>
</dbReference>
<evidence type="ECO:0000256" key="6">
    <source>
        <dbReference type="ARBA" id="ARBA00022692"/>
    </source>
</evidence>
<feature type="transmembrane region" description="Helical" evidence="14">
    <location>
        <begin position="116"/>
        <end position="133"/>
    </location>
</feature>
<evidence type="ECO:0000256" key="3">
    <source>
        <dbReference type="ARBA" id="ARBA00012374"/>
    </source>
</evidence>
<dbReference type="OrthoDB" id="9808289at2"/>
<dbReference type="RefSeq" id="WP_090600471.1">
    <property type="nucleotide sequence ID" value="NZ_FNCS01000038.1"/>
</dbReference>
<keyword evidence="6 14" id="KW-0812">Transmembrane</keyword>
<accession>A0A1G8ARH8</accession>
<dbReference type="NCBIfam" id="NF001393">
    <property type="entry name" value="PRK00281.2-4"/>
    <property type="match status" value="1"/>
</dbReference>
<dbReference type="EMBL" id="FNCS01000038">
    <property type="protein sequence ID" value="SDH23575.1"/>
    <property type="molecule type" value="Genomic_DNA"/>
</dbReference>
<dbReference type="GO" id="GO:0005886">
    <property type="term" value="C:plasma membrane"/>
    <property type="evidence" value="ECO:0007669"/>
    <property type="project" value="UniProtKB-SubCell"/>
</dbReference>